<dbReference type="InterPro" id="IPR036373">
    <property type="entry name" value="Ribosomal_bL17_sf"/>
</dbReference>
<dbReference type="NCBIfam" id="TIGR00059">
    <property type="entry name" value="L17"/>
    <property type="match status" value="1"/>
</dbReference>
<evidence type="ECO:0000256" key="2">
    <source>
        <dbReference type="ARBA" id="ARBA00022980"/>
    </source>
</evidence>
<keyword evidence="2 6" id="KW-0689">Ribosomal protein</keyword>
<gene>
    <name evidence="9" type="primary">LOC100375833</name>
</gene>
<proteinExistence type="inferred from homology"/>
<dbReference type="Proteomes" id="UP000694865">
    <property type="component" value="Unplaced"/>
</dbReference>
<keyword evidence="3 6" id="KW-0687">Ribonucleoprotein</keyword>
<dbReference type="PANTHER" id="PTHR14413">
    <property type="entry name" value="RIBOSOMAL PROTEIN L17"/>
    <property type="match status" value="1"/>
</dbReference>
<evidence type="ECO:0000256" key="7">
    <source>
        <dbReference type="SAM" id="MobiDB-lite"/>
    </source>
</evidence>
<accession>A0ABM0GW83</accession>
<comment type="similarity">
    <text evidence="1 6">Belongs to the bacterial ribosomal protein bL17 family.</text>
</comment>
<name>A0ABM0GW83_SACKO</name>
<dbReference type="InterPro" id="IPR000456">
    <property type="entry name" value="Ribosomal_bL17"/>
</dbReference>
<dbReference type="SUPFAM" id="SSF64263">
    <property type="entry name" value="Prokaryotic ribosomal protein L17"/>
    <property type="match status" value="1"/>
</dbReference>
<evidence type="ECO:0000256" key="5">
    <source>
        <dbReference type="ARBA" id="ARBA00035413"/>
    </source>
</evidence>
<dbReference type="PANTHER" id="PTHR14413:SF16">
    <property type="entry name" value="LARGE RIBOSOMAL SUBUNIT PROTEIN BL17M"/>
    <property type="match status" value="1"/>
</dbReference>
<protein>
    <recommendedName>
        <fullName evidence="4">Large ribosomal subunit protein bL17m</fullName>
    </recommendedName>
    <alternativeName>
        <fullName evidence="5">39S ribosomal protein L17, mitochondrial</fullName>
    </alternativeName>
</protein>
<feature type="region of interest" description="Disordered" evidence="7">
    <location>
        <begin position="1"/>
        <end position="20"/>
    </location>
</feature>
<evidence type="ECO:0000256" key="1">
    <source>
        <dbReference type="ARBA" id="ARBA00008777"/>
    </source>
</evidence>
<keyword evidence="8" id="KW-1185">Reference proteome</keyword>
<evidence type="ECO:0000313" key="8">
    <source>
        <dbReference type="Proteomes" id="UP000694865"/>
    </source>
</evidence>
<dbReference type="RefSeq" id="XP_002738705.1">
    <property type="nucleotide sequence ID" value="XM_002738659.2"/>
</dbReference>
<dbReference type="Pfam" id="PF01196">
    <property type="entry name" value="Ribosomal_L17"/>
    <property type="match status" value="1"/>
</dbReference>
<evidence type="ECO:0000256" key="6">
    <source>
        <dbReference type="RuleBase" id="RU000660"/>
    </source>
</evidence>
<sequence length="237" mass="27336">MVQGPKEGYFPNLPKQRKHGKMFRNMSRNPQARLRILQGMVTALVRHERIETTYAKGHETQKYAEKLIEFAKRGYKDPKHMGIANDWLAENDLVHKLFKVLVPRYESRNGNYTKLWKVGERGMHLHPRASPMVFLEFVGNPFPPMQPPKKKNPGWLVNILLDGVKEEVKKTEALDLAKTIPWGIEYNYTGIIDQDVRIKNPTTLPKSEELRESQEIKVDTKDAKAKIISPENKGTPV</sequence>
<organism evidence="8 9">
    <name type="scientific">Saccoglossus kowalevskii</name>
    <name type="common">Acorn worm</name>
    <dbReference type="NCBI Taxonomy" id="10224"/>
    <lineage>
        <taxon>Eukaryota</taxon>
        <taxon>Metazoa</taxon>
        <taxon>Hemichordata</taxon>
        <taxon>Enteropneusta</taxon>
        <taxon>Harrimaniidae</taxon>
        <taxon>Saccoglossus</taxon>
    </lineage>
</organism>
<dbReference type="Gene3D" id="3.90.1030.10">
    <property type="entry name" value="Ribosomal protein L17"/>
    <property type="match status" value="1"/>
</dbReference>
<evidence type="ECO:0000313" key="9">
    <source>
        <dbReference type="RefSeq" id="XP_002738705.1"/>
    </source>
</evidence>
<evidence type="ECO:0000256" key="3">
    <source>
        <dbReference type="ARBA" id="ARBA00023274"/>
    </source>
</evidence>
<dbReference type="GeneID" id="100375833"/>
<reference evidence="9" key="1">
    <citation type="submission" date="2025-08" db="UniProtKB">
        <authorList>
            <consortium name="RefSeq"/>
        </authorList>
    </citation>
    <scope>IDENTIFICATION</scope>
    <source>
        <tissue evidence="9">Testes</tissue>
    </source>
</reference>
<evidence type="ECO:0000256" key="4">
    <source>
        <dbReference type="ARBA" id="ARBA00035290"/>
    </source>
</evidence>